<dbReference type="InterPro" id="IPR036188">
    <property type="entry name" value="FAD/NAD-bd_sf"/>
</dbReference>
<proteinExistence type="predicted"/>
<evidence type="ECO:0000256" key="1">
    <source>
        <dbReference type="SAM" id="Phobius"/>
    </source>
</evidence>
<dbReference type="Gene3D" id="3.40.50.720">
    <property type="entry name" value="NAD(P)-binding Rossmann-like Domain"/>
    <property type="match status" value="1"/>
</dbReference>
<dbReference type="RefSeq" id="XP_013900895.1">
    <property type="nucleotide sequence ID" value="XM_014045441.1"/>
</dbReference>
<dbReference type="KEGG" id="mng:MNEG_6084"/>
<keyword evidence="1" id="KW-1133">Transmembrane helix</keyword>
<dbReference type="EMBL" id="KK101177">
    <property type="protein sequence ID" value="KIZ01876.1"/>
    <property type="molecule type" value="Genomic_DNA"/>
</dbReference>
<name>A0A0D2N7T7_9CHLO</name>
<reference evidence="2 3" key="1">
    <citation type="journal article" date="2013" name="BMC Genomics">
        <title>Reconstruction of the lipid metabolism for the microalga Monoraphidium neglectum from its genome sequence reveals characteristics suitable for biofuel production.</title>
        <authorList>
            <person name="Bogen C."/>
            <person name="Al-Dilaimi A."/>
            <person name="Albersmeier A."/>
            <person name="Wichmann J."/>
            <person name="Grundmann M."/>
            <person name="Rupp O."/>
            <person name="Lauersen K.J."/>
            <person name="Blifernez-Klassen O."/>
            <person name="Kalinowski J."/>
            <person name="Goesmann A."/>
            <person name="Mussgnug J.H."/>
            <person name="Kruse O."/>
        </authorList>
    </citation>
    <scope>NUCLEOTIDE SEQUENCE [LARGE SCALE GENOMIC DNA]</scope>
    <source>
        <strain evidence="2 3">SAG 48.87</strain>
    </source>
</reference>
<dbReference type="SUPFAM" id="SSF51905">
    <property type="entry name" value="FAD/NAD(P)-binding domain"/>
    <property type="match status" value="1"/>
</dbReference>
<organism evidence="2 3">
    <name type="scientific">Monoraphidium neglectum</name>
    <dbReference type="NCBI Taxonomy" id="145388"/>
    <lineage>
        <taxon>Eukaryota</taxon>
        <taxon>Viridiplantae</taxon>
        <taxon>Chlorophyta</taxon>
        <taxon>core chlorophytes</taxon>
        <taxon>Chlorophyceae</taxon>
        <taxon>CS clade</taxon>
        <taxon>Sphaeropleales</taxon>
        <taxon>Selenastraceae</taxon>
        <taxon>Monoraphidium</taxon>
    </lineage>
</organism>
<feature type="transmembrane region" description="Helical" evidence="1">
    <location>
        <begin position="15"/>
        <end position="42"/>
    </location>
</feature>
<dbReference type="Proteomes" id="UP000054498">
    <property type="component" value="Unassembled WGS sequence"/>
</dbReference>
<evidence type="ECO:0000313" key="3">
    <source>
        <dbReference type="Proteomes" id="UP000054498"/>
    </source>
</evidence>
<keyword evidence="1" id="KW-0472">Membrane</keyword>
<keyword evidence="3" id="KW-1185">Reference proteome</keyword>
<protein>
    <submittedName>
        <fullName evidence="2">Uncharacterized protein</fullName>
    </submittedName>
</protein>
<accession>A0A0D2N7T7</accession>
<gene>
    <name evidence="2" type="ORF">MNEG_6084</name>
</gene>
<evidence type="ECO:0000313" key="2">
    <source>
        <dbReference type="EMBL" id="KIZ01876.1"/>
    </source>
</evidence>
<dbReference type="GeneID" id="25738960"/>
<dbReference type="AlphaFoldDB" id="A0A0D2N7T7"/>
<keyword evidence="1" id="KW-0812">Transmembrane</keyword>
<sequence length="157" mass="16434">MTAPEAIVHLATRGFLSAFIVVMRVAIAGAVVCGSGVAGLAAARVLADHFDEVILLERDGQLIDDVTGNDAAAAAQAPGLADVSEAVAARRRGVPQFSQPHVMLTRGLQELEVLFPGLRGELLAAGAVGVPSPQSWDLYDGRVGGKFEHTYSVFEVR</sequence>